<dbReference type="InterPro" id="IPR059115">
    <property type="entry name" value="Rib"/>
</dbReference>
<dbReference type="InterPro" id="IPR044055">
    <property type="entry name" value="RibLong"/>
</dbReference>
<dbReference type="InterPro" id="IPR002126">
    <property type="entry name" value="Cadherin-like_dom"/>
</dbReference>
<dbReference type="OrthoDB" id="1702003at2"/>
<dbReference type="GO" id="GO:0030313">
    <property type="term" value="C:cell envelope"/>
    <property type="evidence" value="ECO:0007669"/>
    <property type="project" value="UniProtKB-SubCell"/>
</dbReference>
<accession>K1LF19</accession>
<dbReference type="InterPro" id="IPR005877">
    <property type="entry name" value="YSIRK_signal_dom"/>
</dbReference>
<protein>
    <submittedName>
        <fullName evidence="5">Rib/alpha/Esp surface antigen</fullName>
    </submittedName>
</protein>
<dbReference type="Pfam" id="PF09479">
    <property type="entry name" value="Flg_new"/>
    <property type="match status" value="1"/>
</dbReference>
<evidence type="ECO:0000256" key="1">
    <source>
        <dbReference type="ARBA" id="ARBA00004196"/>
    </source>
</evidence>
<dbReference type="NCBIfam" id="NF038186">
    <property type="entry name" value="YPDG_rpt"/>
    <property type="match status" value="1"/>
</dbReference>
<dbReference type="NCBIfam" id="TIGR02543">
    <property type="entry name" value="List_Bact_rpt"/>
    <property type="match status" value="1"/>
</dbReference>
<feature type="non-terminal residue" evidence="5">
    <location>
        <position position="1521"/>
    </location>
</feature>
<keyword evidence="2" id="KW-0732">Signal</keyword>
<evidence type="ECO:0000256" key="2">
    <source>
        <dbReference type="ARBA" id="ARBA00022729"/>
    </source>
</evidence>
<feature type="compositionally biased region" description="Polar residues" evidence="3">
    <location>
        <begin position="110"/>
        <end position="123"/>
    </location>
</feature>
<dbReference type="InterPro" id="IPR013378">
    <property type="entry name" value="InlB-like_B-rpt"/>
</dbReference>
<dbReference type="STRING" id="883111.HMPREF9706_00565"/>
<dbReference type="Gene3D" id="3.10.20.890">
    <property type="match status" value="1"/>
</dbReference>
<dbReference type="Pfam" id="PF04650">
    <property type="entry name" value="YSIRK_signal"/>
    <property type="match status" value="1"/>
</dbReference>
<dbReference type="GO" id="GO:0016020">
    <property type="term" value="C:membrane"/>
    <property type="evidence" value="ECO:0007669"/>
    <property type="project" value="InterPro"/>
</dbReference>
<feature type="compositionally biased region" description="Basic and acidic residues" evidence="3">
    <location>
        <begin position="1439"/>
        <end position="1467"/>
    </location>
</feature>
<dbReference type="HOGENOM" id="CLU_247744_0_0_9"/>
<feature type="compositionally biased region" description="Basic and acidic residues" evidence="3">
    <location>
        <begin position="1476"/>
        <end position="1521"/>
    </location>
</feature>
<evidence type="ECO:0000256" key="3">
    <source>
        <dbReference type="SAM" id="MobiDB-lite"/>
    </source>
</evidence>
<dbReference type="InterPro" id="IPR042229">
    <property type="entry name" value="Listeria/Bacterioides_rpt_sf"/>
</dbReference>
<evidence type="ECO:0000313" key="6">
    <source>
        <dbReference type="Proteomes" id="UP000004465"/>
    </source>
</evidence>
<dbReference type="NCBIfam" id="TIGR01168">
    <property type="entry name" value="YSIRK_signal"/>
    <property type="match status" value="1"/>
</dbReference>
<dbReference type="InterPro" id="IPR013783">
    <property type="entry name" value="Ig-like_fold"/>
</dbReference>
<comment type="subcellular location">
    <subcellularLocation>
        <location evidence="1">Cell envelope</location>
    </subcellularLocation>
</comment>
<feature type="region of interest" description="Disordered" evidence="3">
    <location>
        <begin position="844"/>
        <end position="868"/>
    </location>
</feature>
<feature type="compositionally biased region" description="Basic and acidic residues" evidence="3">
    <location>
        <begin position="201"/>
        <end position="223"/>
    </location>
</feature>
<dbReference type="GO" id="GO:0007156">
    <property type="term" value="P:homophilic cell adhesion via plasma membrane adhesion molecules"/>
    <property type="evidence" value="ECO:0007669"/>
    <property type="project" value="InterPro"/>
</dbReference>
<dbReference type="InterPro" id="IPR044024">
    <property type="entry name" value="aRib"/>
</dbReference>
<dbReference type="Gene3D" id="2.60.40.10">
    <property type="entry name" value="Immunoglobulins"/>
    <property type="match status" value="1"/>
</dbReference>
<evidence type="ECO:0000259" key="4">
    <source>
        <dbReference type="PROSITE" id="PS50268"/>
    </source>
</evidence>
<gene>
    <name evidence="5" type="ORF">HMPREF9706_00565</name>
</gene>
<feature type="domain" description="Cadherin" evidence="4">
    <location>
        <begin position="1055"/>
        <end position="1135"/>
    </location>
</feature>
<feature type="region of interest" description="Disordered" evidence="3">
    <location>
        <begin position="56"/>
        <end position="123"/>
    </location>
</feature>
<comment type="caution">
    <text evidence="5">The sequence shown here is derived from an EMBL/GenBank/DDBJ whole genome shotgun (WGS) entry which is preliminary data.</text>
</comment>
<dbReference type="RefSeq" id="WP_006907882.1">
    <property type="nucleotide sequence ID" value="NZ_JH932292.1"/>
</dbReference>
<dbReference type="GO" id="GO:0005509">
    <property type="term" value="F:calcium ion binding"/>
    <property type="evidence" value="ECO:0007669"/>
    <property type="project" value="InterPro"/>
</dbReference>
<feature type="compositionally biased region" description="Polar residues" evidence="3">
    <location>
        <begin position="80"/>
        <end position="89"/>
    </location>
</feature>
<sequence length="1521" mass="168025">MVGKNNIDALNRKAANKVNRYGIRRLSVGVASVAVAGLLFMSNTVLAEAAEVTEGDARVESVSNADPEVPLADDQAEMTPVTNEASVEANQDAEESAAEVNQDAEESAAASDQTVDNEVSETSQTEAFQLSAAQVQQLQSAGLTNEEINNVVATIQAQVAQNPNFDVDAHINSVIQTKLTSVKQTAEAEDRVADTPADQKALNDDQAGKEDEKSLTDFKAKKNQKGEEYYEDQKTKKEFFKKPNWEEKEAKNEGLTKWELHPDQRLRSVNNMSEAQQLGQLNYVGNHKVEDDKDSYTVLDFTYTWAQRADSGVWKNVNLFMSKELEKAVDWTRSGYYYNFGTGSEKFYKFENGKVSNEKIMYFNQMVQAAQAGNVHHTPLRFYLKNKTMADIDNIDTTLQSRVTNSDNTQVMTTQFGKDNNSNLYMDGYGAYTNATAIPKSNKSNGRSKTNPLLRQYASPGVDSTSPFIGSRNFSSYNSDEEKLYIASQWRKDDTNSSNSKINNKSFAYRFAFSKDILDTLQEDKDGYVGYIEPSKTAGNYKAINPSGSRTGFTRDQINIDEETGQAYLLFAPQEYKTKHKNNGKPEQVVTVQNGTMGFADNFSTLLADQQYTVTTLNVDSQKLKERYNSIQDGSKRNMIGLDVYTSIVADNSEGNEFVRTKTTEKVSAKKGDKVTVKFKASPWAKTETKGSEFIGMRIGKYQVFGDLSVYSRRGTPSRYSYSNFSYNNKPWDTYTFTLPEDVTFDKDSLVELFANYGGNLIENSADIFINGKKVASFNNGDAKKTHKALTVEGTQSNSSTLLDNTQYRPAIKDVYDTDKEIKGYTIQPDQLVELHYGDAATKTRKSSKTLSSDTNTPGASYSYDGKDYPDQRGLYEYTAKIEEGTKLVKDAPIVARSYNYQNSKEIDTKDAITDGSVNKSAVGSDSVIGKVRARVTFDKNYEGGGVLTTVDAPENKKFATDPGYKANGLNYNGINAMPTETPTREGYVFKGWSTNKDSQVADFDGNTAIINSMTVYAVWSKAGTGDTIEPKYGLTNGEVDKEVTTEAPTFTKQDSDEAATAPAGTKYKLVGNIPEGATIDEDTGKITYTPKLKDAGESVEFDVQVTYPDQSTDGAKAIINVGKKDDNEKYEPEAGSITTDINKVPNPADGIKNKNDLPEDTQYEWSKEPKVDEAGKTKGTVKVTYPDKTTDEVEVEVTVEDNRKDNEKYPANPPQITWVDDLNKLTQDEKNEVKGKVENVNPKANKVEVDQYGNVILTYPDGTTNNLSRYQTVKEKEKTDAQKNNPVPVSTPLVTEVGTVPNAADGIENLAKLENVEKVVWHTVPDVSKVADKVMGTALVVYKDGSTDKVEVPVKVVDKKDTTAPKINRIGDQTVVEGNPIKEVEVKTDDPNAKISIEGQPDGVEIKEGKISGTPEVKDWGKDEEKDFTVKVTAEDEAGNKSETEFEIKVQRDTDKDGIPDIHDKDDDGDGVPDDVEKEKGTDPKDPNSKPEDKKTSVDESGKKSVKPTDDKQDTGVKVT</sequence>
<dbReference type="Pfam" id="PF18938">
    <property type="entry name" value="aRib"/>
    <property type="match status" value="1"/>
</dbReference>
<reference evidence="5 6" key="1">
    <citation type="submission" date="2012-07" db="EMBL/GenBank/DDBJ databases">
        <title>The Genome Sequence of Facklamia hominis CCUG 36813.</title>
        <authorList>
            <consortium name="The Broad Institute Genome Sequencing Platform"/>
            <person name="Earl A."/>
            <person name="Ward D."/>
            <person name="Feldgarden M."/>
            <person name="Gevers D."/>
            <person name="Huys G."/>
            <person name="Walker B."/>
            <person name="Young S.K."/>
            <person name="Zeng Q."/>
            <person name="Gargeya S."/>
            <person name="Fitzgerald M."/>
            <person name="Haas B."/>
            <person name="Abouelleil A."/>
            <person name="Alvarado L."/>
            <person name="Arachchi H.M."/>
            <person name="Berlin A.M."/>
            <person name="Chapman S.B."/>
            <person name="Goldberg J."/>
            <person name="Griggs A."/>
            <person name="Gujja S."/>
            <person name="Hansen M."/>
            <person name="Howarth C."/>
            <person name="Imamovic A."/>
            <person name="Larimer J."/>
            <person name="McCowen C."/>
            <person name="Montmayeur A."/>
            <person name="Murphy C."/>
            <person name="Neiman D."/>
            <person name="Pearson M."/>
            <person name="Priest M."/>
            <person name="Roberts A."/>
            <person name="Saif S."/>
            <person name="Shea T."/>
            <person name="Sisk P."/>
            <person name="Sykes S."/>
            <person name="Wortman J."/>
            <person name="Nusbaum C."/>
            <person name="Birren B."/>
        </authorList>
    </citation>
    <scope>NUCLEOTIDE SEQUENCE [LARGE SCALE GENOMIC DNA]</scope>
    <source>
        <strain evidence="5 6">CCUG 36813</strain>
    </source>
</reference>
<dbReference type="EMBL" id="AGZD01000006">
    <property type="protein sequence ID" value="EKB55210.1"/>
    <property type="molecule type" value="Genomic_DNA"/>
</dbReference>
<keyword evidence="6" id="KW-1185">Reference proteome</keyword>
<dbReference type="NCBIfam" id="TIGR02331">
    <property type="entry name" value="rib_alpha"/>
    <property type="match status" value="1"/>
</dbReference>
<feature type="compositionally biased region" description="Acidic residues" evidence="3">
    <location>
        <begin position="91"/>
        <end position="106"/>
    </location>
</feature>
<dbReference type="PROSITE" id="PS50268">
    <property type="entry name" value="CADHERIN_2"/>
    <property type="match status" value="1"/>
</dbReference>
<feature type="region of interest" description="Disordered" evidence="3">
    <location>
        <begin position="186"/>
        <end position="223"/>
    </location>
</feature>
<evidence type="ECO:0000313" key="5">
    <source>
        <dbReference type="EMBL" id="EKB55210.1"/>
    </source>
</evidence>
<dbReference type="Pfam" id="PF08428">
    <property type="entry name" value="Rib"/>
    <property type="match status" value="2"/>
</dbReference>
<organism evidence="5 6">
    <name type="scientific">Facklamia hominis CCUG 36813</name>
    <dbReference type="NCBI Taxonomy" id="883111"/>
    <lineage>
        <taxon>Bacteria</taxon>
        <taxon>Bacillati</taxon>
        <taxon>Bacillota</taxon>
        <taxon>Bacilli</taxon>
        <taxon>Lactobacillales</taxon>
        <taxon>Aerococcaceae</taxon>
        <taxon>Facklamia</taxon>
    </lineage>
</organism>
<proteinExistence type="predicted"/>
<dbReference type="InterPro" id="IPR012706">
    <property type="entry name" value="Rib_alpha_Esp_rpt"/>
</dbReference>
<dbReference type="Pfam" id="PF18957">
    <property type="entry name" value="RibLong"/>
    <property type="match status" value="1"/>
</dbReference>
<name>K1LF19_9LACT</name>
<dbReference type="Gene3D" id="2.60.40.4270">
    <property type="entry name" value="Listeria-Bacteroides repeat domain"/>
    <property type="match status" value="1"/>
</dbReference>
<feature type="region of interest" description="Disordered" evidence="3">
    <location>
        <begin position="1432"/>
        <end position="1521"/>
    </location>
</feature>
<dbReference type="Proteomes" id="UP000004465">
    <property type="component" value="Unassembled WGS sequence"/>
</dbReference>